<evidence type="ECO:0000256" key="1">
    <source>
        <dbReference type="ARBA" id="ARBA00005417"/>
    </source>
</evidence>
<dbReference type="InterPro" id="IPR003593">
    <property type="entry name" value="AAA+_ATPase"/>
</dbReference>
<comment type="caution">
    <text evidence="6">The sequence shown here is derived from an EMBL/GenBank/DDBJ whole genome shotgun (WGS) entry which is preliminary data.</text>
</comment>
<name>A0A9D0ZKL1_9FIRM</name>
<evidence type="ECO:0000256" key="2">
    <source>
        <dbReference type="ARBA" id="ARBA00022448"/>
    </source>
</evidence>
<reference evidence="6" key="1">
    <citation type="submission" date="2020-10" db="EMBL/GenBank/DDBJ databases">
        <authorList>
            <person name="Gilroy R."/>
        </authorList>
    </citation>
    <scope>NUCLEOTIDE SEQUENCE</scope>
    <source>
        <strain evidence="6">ChiSjej6B24-2974</strain>
    </source>
</reference>
<reference evidence="6" key="2">
    <citation type="journal article" date="2021" name="PeerJ">
        <title>Extensive microbial diversity within the chicken gut microbiome revealed by metagenomics and culture.</title>
        <authorList>
            <person name="Gilroy R."/>
            <person name="Ravi A."/>
            <person name="Getino M."/>
            <person name="Pursley I."/>
            <person name="Horton D.L."/>
            <person name="Alikhan N.F."/>
            <person name="Baker D."/>
            <person name="Gharbi K."/>
            <person name="Hall N."/>
            <person name="Watson M."/>
            <person name="Adriaenssens E.M."/>
            <person name="Foster-Nyarko E."/>
            <person name="Jarju S."/>
            <person name="Secka A."/>
            <person name="Antonio M."/>
            <person name="Oren A."/>
            <person name="Chaudhuri R.R."/>
            <person name="La Ragione R."/>
            <person name="Hildebrand F."/>
            <person name="Pallen M.J."/>
        </authorList>
    </citation>
    <scope>NUCLEOTIDE SEQUENCE</scope>
    <source>
        <strain evidence="6">ChiSjej6B24-2974</strain>
    </source>
</reference>
<comment type="similarity">
    <text evidence="1">Belongs to the ABC transporter superfamily.</text>
</comment>
<dbReference type="Proteomes" id="UP000824260">
    <property type="component" value="Unassembled WGS sequence"/>
</dbReference>
<sequence length="358" mass="39409">MGHCRHRRDRGAGRDRIRRDAQVWEALTVAKTIIEVNGLTKRYGAVTAVDNLTLSVQQGEVFGLLGPNGAGKTTTTLMLLGLTEPTEGNASILGVDCTRDPLQVKRRVGYLPDNMGFYPDMTGRENLRMTGRMNGLSGELLEARIDELLGRMGMQEAADRRAGTYSKGMKQRLGIADILVKDPDVLIMDEPTNGVDPEGMRELMSLIRELAEKDGRTILISSHQLHQIQQICDRVGIFVHGKLVACGEICELGRQIQIENGYSFEVDAQPGGEALVQALREMDCVAEAELSEGLAVARASEDVRGQVARRLMESGFTVTHLRQRGGDLDEIYARYFEKAGENDAGKRENGKAGQRKRA</sequence>
<evidence type="ECO:0000256" key="4">
    <source>
        <dbReference type="ARBA" id="ARBA00022840"/>
    </source>
</evidence>
<keyword evidence="2" id="KW-0813">Transport</keyword>
<dbReference type="PROSITE" id="PS50893">
    <property type="entry name" value="ABC_TRANSPORTER_2"/>
    <property type="match status" value="1"/>
</dbReference>
<dbReference type="InterPro" id="IPR017871">
    <property type="entry name" value="ABC_transporter-like_CS"/>
</dbReference>
<proteinExistence type="inferred from homology"/>
<dbReference type="AlphaFoldDB" id="A0A9D0ZKL1"/>
<organism evidence="6 7">
    <name type="scientific">Candidatus Pullichristensenella stercorigallinarum</name>
    <dbReference type="NCBI Taxonomy" id="2840909"/>
    <lineage>
        <taxon>Bacteria</taxon>
        <taxon>Bacillati</taxon>
        <taxon>Bacillota</taxon>
        <taxon>Clostridia</taxon>
        <taxon>Candidatus Pullichristensenella</taxon>
    </lineage>
</organism>
<evidence type="ECO:0000313" key="6">
    <source>
        <dbReference type="EMBL" id="HIQ81887.1"/>
    </source>
</evidence>
<gene>
    <name evidence="6" type="ORF">IAA52_02165</name>
</gene>
<dbReference type="GO" id="GO:0005524">
    <property type="term" value="F:ATP binding"/>
    <property type="evidence" value="ECO:0007669"/>
    <property type="project" value="UniProtKB-KW"/>
</dbReference>
<keyword evidence="4 6" id="KW-0067">ATP-binding</keyword>
<evidence type="ECO:0000313" key="7">
    <source>
        <dbReference type="Proteomes" id="UP000824260"/>
    </source>
</evidence>
<feature type="domain" description="ABC transporter" evidence="5">
    <location>
        <begin position="34"/>
        <end position="265"/>
    </location>
</feature>
<dbReference type="CDD" id="cd03230">
    <property type="entry name" value="ABC_DR_subfamily_A"/>
    <property type="match status" value="1"/>
</dbReference>
<dbReference type="PANTHER" id="PTHR43335">
    <property type="entry name" value="ABC TRANSPORTER, ATP-BINDING PROTEIN"/>
    <property type="match status" value="1"/>
</dbReference>
<accession>A0A9D0ZKL1</accession>
<dbReference type="PANTHER" id="PTHR43335:SF11">
    <property type="entry name" value="ABC TRANSPORTER RELATED"/>
    <property type="match status" value="1"/>
</dbReference>
<dbReference type="PROSITE" id="PS00211">
    <property type="entry name" value="ABC_TRANSPORTER_1"/>
    <property type="match status" value="1"/>
</dbReference>
<evidence type="ECO:0000256" key="3">
    <source>
        <dbReference type="ARBA" id="ARBA00022741"/>
    </source>
</evidence>
<keyword evidence="3" id="KW-0547">Nucleotide-binding</keyword>
<dbReference type="Gene3D" id="3.40.50.300">
    <property type="entry name" value="P-loop containing nucleotide triphosphate hydrolases"/>
    <property type="match status" value="1"/>
</dbReference>
<dbReference type="InterPro" id="IPR027417">
    <property type="entry name" value="P-loop_NTPase"/>
</dbReference>
<dbReference type="SUPFAM" id="SSF52540">
    <property type="entry name" value="P-loop containing nucleoside triphosphate hydrolases"/>
    <property type="match status" value="1"/>
</dbReference>
<dbReference type="InterPro" id="IPR003439">
    <property type="entry name" value="ABC_transporter-like_ATP-bd"/>
</dbReference>
<dbReference type="SMART" id="SM00382">
    <property type="entry name" value="AAA"/>
    <property type="match status" value="1"/>
</dbReference>
<dbReference type="Pfam" id="PF00005">
    <property type="entry name" value="ABC_tran"/>
    <property type="match status" value="1"/>
</dbReference>
<protein>
    <submittedName>
        <fullName evidence="6">ABC transporter ATP-binding protein</fullName>
    </submittedName>
</protein>
<dbReference type="EMBL" id="DVFZ01000024">
    <property type="protein sequence ID" value="HIQ81887.1"/>
    <property type="molecule type" value="Genomic_DNA"/>
</dbReference>
<dbReference type="GO" id="GO:0016887">
    <property type="term" value="F:ATP hydrolysis activity"/>
    <property type="evidence" value="ECO:0007669"/>
    <property type="project" value="InterPro"/>
</dbReference>
<evidence type="ECO:0000259" key="5">
    <source>
        <dbReference type="PROSITE" id="PS50893"/>
    </source>
</evidence>